<organism evidence="6 7">
    <name type="scientific">Pocillopora damicornis</name>
    <name type="common">Cauliflower coral</name>
    <name type="synonym">Millepora damicornis</name>
    <dbReference type="NCBI Taxonomy" id="46731"/>
    <lineage>
        <taxon>Eukaryota</taxon>
        <taxon>Metazoa</taxon>
        <taxon>Cnidaria</taxon>
        <taxon>Anthozoa</taxon>
        <taxon>Hexacorallia</taxon>
        <taxon>Scleractinia</taxon>
        <taxon>Astrocoeniina</taxon>
        <taxon>Pocilloporidae</taxon>
        <taxon>Pocillopora</taxon>
    </lineage>
</organism>
<keyword evidence="7" id="KW-1185">Reference proteome</keyword>
<dbReference type="SMART" id="SM00184">
    <property type="entry name" value="RING"/>
    <property type="match status" value="1"/>
</dbReference>
<dbReference type="Gene3D" id="3.30.40.10">
    <property type="entry name" value="Zinc/RING finger domain, C3HC4 (zinc finger)"/>
    <property type="match status" value="1"/>
</dbReference>
<keyword evidence="2 4" id="KW-0863">Zinc-finger</keyword>
<dbReference type="InterPro" id="IPR001841">
    <property type="entry name" value="Znf_RING"/>
</dbReference>
<dbReference type="EMBL" id="RCHS01001129">
    <property type="protein sequence ID" value="RMX55075.1"/>
    <property type="molecule type" value="Genomic_DNA"/>
</dbReference>
<dbReference type="InterPro" id="IPR013083">
    <property type="entry name" value="Znf_RING/FYVE/PHD"/>
</dbReference>
<gene>
    <name evidence="6" type="ORF">pdam_00023213</name>
</gene>
<comment type="caution">
    <text evidence="6">The sequence shown here is derived from an EMBL/GenBank/DDBJ whole genome shotgun (WGS) entry which is preliminary data.</text>
</comment>
<accession>A0A3M6UN59</accession>
<name>A0A3M6UN59_POCDA</name>
<reference evidence="6 7" key="1">
    <citation type="journal article" date="2018" name="Sci. Rep.">
        <title>Comparative analysis of the Pocillopora damicornis genome highlights role of immune system in coral evolution.</title>
        <authorList>
            <person name="Cunning R."/>
            <person name="Bay R.A."/>
            <person name="Gillette P."/>
            <person name="Baker A.C."/>
            <person name="Traylor-Knowles N."/>
        </authorList>
    </citation>
    <scope>NUCLEOTIDE SEQUENCE [LARGE SCALE GENOMIC DNA]</scope>
    <source>
        <strain evidence="6">RSMAS</strain>
        <tissue evidence="6">Whole animal</tissue>
    </source>
</reference>
<dbReference type="Pfam" id="PF00097">
    <property type="entry name" value="zf-C3HC4"/>
    <property type="match status" value="1"/>
</dbReference>
<dbReference type="STRING" id="46731.A0A3M6UN59"/>
<evidence type="ECO:0000313" key="7">
    <source>
        <dbReference type="Proteomes" id="UP000275408"/>
    </source>
</evidence>
<evidence type="ECO:0000256" key="4">
    <source>
        <dbReference type="PROSITE-ProRule" id="PRU00175"/>
    </source>
</evidence>
<dbReference type="InterPro" id="IPR017907">
    <property type="entry name" value="Znf_RING_CS"/>
</dbReference>
<evidence type="ECO:0000256" key="1">
    <source>
        <dbReference type="ARBA" id="ARBA00022723"/>
    </source>
</evidence>
<evidence type="ECO:0000256" key="2">
    <source>
        <dbReference type="ARBA" id="ARBA00022771"/>
    </source>
</evidence>
<dbReference type="Proteomes" id="UP000275408">
    <property type="component" value="Unassembled WGS sequence"/>
</dbReference>
<dbReference type="OrthoDB" id="5987964at2759"/>
<evidence type="ECO:0000313" key="6">
    <source>
        <dbReference type="EMBL" id="RMX55075.1"/>
    </source>
</evidence>
<sequence>MAEFTSNEHCSPSGHGEDFVEEVEEGFQCPICHSPLKEPVFTRCGHRYCKECLDEHIGRQQSKEESLTCTADRFDSHSKMADKRKVASAEKRL</sequence>
<dbReference type="PROSITE" id="PS00518">
    <property type="entry name" value="ZF_RING_1"/>
    <property type="match status" value="1"/>
</dbReference>
<dbReference type="PROSITE" id="PS50089">
    <property type="entry name" value="ZF_RING_2"/>
    <property type="match status" value="1"/>
</dbReference>
<dbReference type="InterPro" id="IPR018957">
    <property type="entry name" value="Znf_C3HC4_RING-type"/>
</dbReference>
<proteinExistence type="predicted"/>
<evidence type="ECO:0000259" key="5">
    <source>
        <dbReference type="PROSITE" id="PS50089"/>
    </source>
</evidence>
<protein>
    <recommendedName>
        <fullName evidence="5">RING-type domain-containing protein</fullName>
    </recommendedName>
</protein>
<keyword evidence="1" id="KW-0479">Metal-binding</keyword>
<feature type="domain" description="RING-type" evidence="5">
    <location>
        <begin position="29"/>
        <end position="73"/>
    </location>
</feature>
<dbReference type="SUPFAM" id="SSF57850">
    <property type="entry name" value="RING/U-box"/>
    <property type="match status" value="1"/>
</dbReference>
<keyword evidence="3" id="KW-0862">Zinc</keyword>
<evidence type="ECO:0000256" key="3">
    <source>
        <dbReference type="ARBA" id="ARBA00022833"/>
    </source>
</evidence>
<dbReference type="AlphaFoldDB" id="A0A3M6UN59"/>
<dbReference type="GO" id="GO:0008270">
    <property type="term" value="F:zinc ion binding"/>
    <property type="evidence" value="ECO:0007669"/>
    <property type="project" value="UniProtKB-KW"/>
</dbReference>